<dbReference type="Pfam" id="PF02078">
    <property type="entry name" value="Synapsin"/>
    <property type="match status" value="1"/>
</dbReference>
<dbReference type="AlphaFoldDB" id="A0A7L1MXU5"/>
<evidence type="ECO:0000313" key="4">
    <source>
        <dbReference type="Proteomes" id="UP000565785"/>
    </source>
</evidence>
<protein>
    <submittedName>
        <fullName evidence="3">SYN1 protein</fullName>
    </submittedName>
</protein>
<evidence type="ECO:0000256" key="1">
    <source>
        <dbReference type="SAM" id="MobiDB-lite"/>
    </source>
</evidence>
<dbReference type="Gene3D" id="3.40.50.20">
    <property type="match status" value="1"/>
</dbReference>
<dbReference type="OrthoDB" id="10249572at2759"/>
<reference evidence="3 4" key="1">
    <citation type="submission" date="2019-09" db="EMBL/GenBank/DDBJ databases">
        <title>Bird 10,000 Genomes (B10K) Project - Family phase.</title>
        <authorList>
            <person name="Zhang G."/>
        </authorList>
    </citation>
    <scope>NUCLEOTIDE SEQUENCE [LARGE SCALE GENOMIC DNA]</scope>
    <source>
        <strain evidence="3">B10K-DU-002-35</strain>
        <tissue evidence="3">Muscle</tissue>
    </source>
</reference>
<feature type="compositionally biased region" description="Low complexity" evidence="1">
    <location>
        <begin position="70"/>
        <end position="91"/>
    </location>
</feature>
<feature type="domain" description="Synapsin pre-ATP-grasp" evidence="2">
    <location>
        <begin position="5"/>
        <end position="87"/>
    </location>
</feature>
<dbReference type="PANTHER" id="PTHR10841:SF24">
    <property type="entry name" value="SYNAPSIN-1"/>
    <property type="match status" value="1"/>
</dbReference>
<keyword evidence="4" id="KW-1185">Reference proteome</keyword>
<comment type="caution">
    <text evidence="3">The sequence shown here is derived from an EMBL/GenBank/DDBJ whole genome shotgun (WGS) entry which is preliminary data.</text>
</comment>
<dbReference type="SUPFAM" id="SSF52440">
    <property type="entry name" value="PreATP-grasp domain"/>
    <property type="match status" value="1"/>
</dbReference>
<name>A0A7L1MXU5_RHICY</name>
<feature type="region of interest" description="Disordered" evidence="1">
    <location>
        <begin position="62"/>
        <end position="91"/>
    </location>
</feature>
<gene>
    <name evidence="3" type="primary">Syn1</name>
    <name evidence="3" type="ORF">RHICYA_R16234</name>
</gene>
<dbReference type="GO" id="GO:0030672">
    <property type="term" value="C:synaptic vesicle membrane"/>
    <property type="evidence" value="ECO:0007669"/>
    <property type="project" value="TreeGrafter"/>
</dbReference>
<proteinExistence type="predicted"/>
<dbReference type="InterPro" id="IPR020897">
    <property type="entry name" value="Synapsin_pre-ATP-grasp_dom"/>
</dbReference>
<accession>A0A7L1MXU5</accession>
<feature type="non-terminal residue" evidence="3">
    <location>
        <position position="91"/>
    </location>
</feature>
<organism evidence="3 4">
    <name type="scientific">Rhinopomastus cyanomelas</name>
    <name type="common">Common scimitarbill</name>
    <dbReference type="NCBI Taxonomy" id="113115"/>
    <lineage>
        <taxon>Eukaryota</taxon>
        <taxon>Metazoa</taxon>
        <taxon>Chordata</taxon>
        <taxon>Craniata</taxon>
        <taxon>Vertebrata</taxon>
        <taxon>Euteleostomi</taxon>
        <taxon>Archelosauria</taxon>
        <taxon>Archosauria</taxon>
        <taxon>Dinosauria</taxon>
        <taxon>Saurischia</taxon>
        <taxon>Theropoda</taxon>
        <taxon>Coelurosauria</taxon>
        <taxon>Aves</taxon>
        <taxon>Neognathae</taxon>
        <taxon>Neoaves</taxon>
        <taxon>Telluraves</taxon>
        <taxon>Coraciimorphae</taxon>
        <taxon>Bucerotiformes</taxon>
        <taxon>Rhinopomastidae</taxon>
        <taxon>Rhinopomastus</taxon>
    </lineage>
</organism>
<feature type="non-terminal residue" evidence="3">
    <location>
        <position position="1"/>
    </location>
</feature>
<dbReference type="EMBL" id="VXBP01000372">
    <property type="protein sequence ID" value="NXN91287.1"/>
    <property type="molecule type" value="Genomic_DNA"/>
</dbReference>
<dbReference type="GO" id="GO:0007269">
    <property type="term" value="P:neurotransmitter secretion"/>
    <property type="evidence" value="ECO:0007669"/>
    <property type="project" value="TreeGrafter"/>
</dbReference>
<evidence type="ECO:0000259" key="2">
    <source>
        <dbReference type="Pfam" id="PF02078"/>
    </source>
</evidence>
<evidence type="ECO:0000313" key="3">
    <source>
        <dbReference type="EMBL" id="NXN91287.1"/>
    </source>
</evidence>
<dbReference type="PANTHER" id="PTHR10841">
    <property type="entry name" value="SYNAPSIN"/>
    <property type="match status" value="1"/>
</dbReference>
<dbReference type="InterPro" id="IPR016185">
    <property type="entry name" value="PreATP-grasp_dom_sf"/>
</dbReference>
<sequence length="91" mass="9723">PLHRVKLFKGKSVHGDVELRVEQAQFSQLSLMASTHGTLSVTVDPPRGGVRRICPDFVLVREPPRETGTGSSPRRLLAGLGLGGVPSSDPL</sequence>
<dbReference type="Proteomes" id="UP000565785">
    <property type="component" value="Unassembled WGS sequence"/>
</dbReference>